<evidence type="ECO:0000313" key="1">
    <source>
        <dbReference type="EMBL" id="KGN32691.1"/>
    </source>
</evidence>
<proteinExistence type="predicted"/>
<comment type="caution">
    <text evidence="1">The sequence shown here is derived from an EMBL/GenBank/DDBJ whole genome shotgun (WGS) entry which is preliminary data.</text>
</comment>
<keyword evidence="2" id="KW-1185">Reference proteome</keyword>
<dbReference type="AlphaFoldDB" id="A0A0A0JAP6"/>
<protein>
    <submittedName>
        <fullName evidence="1">Uncharacterized protein</fullName>
    </submittedName>
</protein>
<dbReference type="Proteomes" id="UP000030002">
    <property type="component" value="Unassembled WGS sequence"/>
</dbReference>
<dbReference type="EMBL" id="AVPJ01000006">
    <property type="protein sequence ID" value="KGN32691.1"/>
    <property type="molecule type" value="Genomic_DNA"/>
</dbReference>
<sequence length="45" mass="4330">MMSALAATVTGVVLALFAVVGGVSAISPTPNAPAASENVVVYDAP</sequence>
<dbReference type="STRING" id="1385520.N802_17180"/>
<accession>A0A0A0JAP6</accession>
<evidence type="ECO:0000313" key="2">
    <source>
        <dbReference type="Proteomes" id="UP000030002"/>
    </source>
</evidence>
<gene>
    <name evidence="1" type="ORF">N802_17180</name>
</gene>
<dbReference type="RefSeq" id="WP_156971353.1">
    <property type="nucleotide sequence ID" value="NZ_AVPJ01000006.1"/>
</dbReference>
<reference evidence="1 2" key="1">
    <citation type="submission" date="2013-08" db="EMBL/GenBank/DDBJ databases">
        <title>The genome sequence of Knoellia sinensis.</title>
        <authorList>
            <person name="Zhu W."/>
            <person name="Wang G."/>
        </authorList>
    </citation>
    <scope>NUCLEOTIDE SEQUENCE [LARGE SCALE GENOMIC DNA]</scope>
    <source>
        <strain evidence="1 2">KCTC 19936</strain>
    </source>
</reference>
<name>A0A0A0JAP6_9MICO</name>
<organism evidence="1 2">
    <name type="scientific">Knoellia sinensis KCTC 19936</name>
    <dbReference type="NCBI Taxonomy" id="1385520"/>
    <lineage>
        <taxon>Bacteria</taxon>
        <taxon>Bacillati</taxon>
        <taxon>Actinomycetota</taxon>
        <taxon>Actinomycetes</taxon>
        <taxon>Micrococcales</taxon>
        <taxon>Intrasporangiaceae</taxon>
        <taxon>Knoellia</taxon>
    </lineage>
</organism>